<gene>
    <name evidence="1" type="ORF">ABEB36_009485</name>
</gene>
<accession>A0ABD1EGR7</accession>
<keyword evidence="2" id="KW-1185">Reference proteome</keyword>
<name>A0ABD1EGR7_HYPHA</name>
<protein>
    <submittedName>
        <fullName evidence="1">Uncharacterized protein</fullName>
    </submittedName>
</protein>
<reference evidence="1 2" key="1">
    <citation type="submission" date="2024-05" db="EMBL/GenBank/DDBJ databases">
        <title>Genetic variation in Jamaican populations of the coffee berry borer (Hypothenemus hampei).</title>
        <authorList>
            <person name="Errbii M."/>
            <person name="Myrie A."/>
        </authorList>
    </citation>
    <scope>NUCLEOTIDE SEQUENCE [LARGE SCALE GENOMIC DNA]</scope>
    <source>
        <strain evidence="1">JA-Hopewell-2020-01-JO</strain>
        <tissue evidence="1">Whole body</tissue>
    </source>
</reference>
<comment type="caution">
    <text evidence="1">The sequence shown here is derived from an EMBL/GenBank/DDBJ whole genome shotgun (WGS) entry which is preliminary data.</text>
</comment>
<dbReference type="EMBL" id="JBDJPC010000007">
    <property type="protein sequence ID" value="KAL1493796.1"/>
    <property type="molecule type" value="Genomic_DNA"/>
</dbReference>
<dbReference type="AlphaFoldDB" id="A0ABD1EGR7"/>
<proteinExistence type="predicted"/>
<organism evidence="1 2">
    <name type="scientific">Hypothenemus hampei</name>
    <name type="common">Coffee berry borer</name>
    <dbReference type="NCBI Taxonomy" id="57062"/>
    <lineage>
        <taxon>Eukaryota</taxon>
        <taxon>Metazoa</taxon>
        <taxon>Ecdysozoa</taxon>
        <taxon>Arthropoda</taxon>
        <taxon>Hexapoda</taxon>
        <taxon>Insecta</taxon>
        <taxon>Pterygota</taxon>
        <taxon>Neoptera</taxon>
        <taxon>Endopterygota</taxon>
        <taxon>Coleoptera</taxon>
        <taxon>Polyphaga</taxon>
        <taxon>Cucujiformia</taxon>
        <taxon>Curculionidae</taxon>
        <taxon>Scolytinae</taxon>
        <taxon>Hypothenemus</taxon>
    </lineage>
</organism>
<evidence type="ECO:0000313" key="2">
    <source>
        <dbReference type="Proteomes" id="UP001566132"/>
    </source>
</evidence>
<dbReference type="Proteomes" id="UP001566132">
    <property type="component" value="Unassembled WGS sequence"/>
</dbReference>
<sequence length="124" mass="14054">MHVSQFIAPICRMFPNIMLILKVEILWLILIKKVPFTWAANASKRFNEDPVLNGVLETISHRSAFGMKSDSDCDVEDLDLLQVAETETASTSISVAENSVLSDEHFSFDFLDVHQEKEVNLEEL</sequence>
<evidence type="ECO:0000313" key="1">
    <source>
        <dbReference type="EMBL" id="KAL1493796.1"/>
    </source>
</evidence>